<feature type="compositionally biased region" description="Polar residues" evidence="2">
    <location>
        <begin position="286"/>
        <end position="307"/>
    </location>
</feature>
<feature type="region of interest" description="Disordered" evidence="2">
    <location>
        <begin position="278"/>
        <end position="319"/>
    </location>
</feature>
<proteinExistence type="predicted"/>
<evidence type="ECO:0000256" key="2">
    <source>
        <dbReference type="SAM" id="MobiDB-lite"/>
    </source>
</evidence>
<dbReference type="AlphaFoldDB" id="A0A915L2N2"/>
<evidence type="ECO:0000313" key="4">
    <source>
        <dbReference type="Proteomes" id="UP000887565"/>
    </source>
</evidence>
<dbReference type="Pfam" id="PF10312">
    <property type="entry name" value="Cactin_mid"/>
    <property type="match status" value="1"/>
</dbReference>
<name>A0A915L2N2_ROMCU</name>
<sequence>GYTNVDNPFGDNKLLETFVWKKKLEKDGLSDLPATEVEQIARRKLEANKQELDKMRRRREEREAQKADIEMMMRDRESQQYAEWSKHEDKFHLQQAKLRSKIRIQEGRAKPIDLLSRCIDPSDGSDDFSIEMNEPYTYLKGLTIRDLEDLIEDIRVYRMLEGNKNSDYWDDVKVIADDELQKLKKYDPTSSDYVGDRRHGIHTSVMKDVIAILKGKTHHELALLETEIQKKMKQGGGVDVGYWETLLAQLKSHMAKARLRDRHEKMLKQRLLKMKEEQGIIDESASESQAPSTSKADPSSLDRQTSENIDEEEKVMIWE</sequence>
<dbReference type="GO" id="GO:0005681">
    <property type="term" value="C:spliceosomal complex"/>
    <property type="evidence" value="ECO:0007669"/>
    <property type="project" value="TreeGrafter"/>
</dbReference>
<dbReference type="GO" id="GO:0045292">
    <property type="term" value="P:mRNA cis splicing, via spliceosome"/>
    <property type="evidence" value="ECO:0007669"/>
    <property type="project" value="TreeGrafter"/>
</dbReference>
<dbReference type="PANTHER" id="PTHR21737:SF4">
    <property type="entry name" value="SPLICING FACTOR CACTIN"/>
    <property type="match status" value="1"/>
</dbReference>
<protein>
    <submittedName>
        <fullName evidence="5">Splicing factor cactin central domain-containing protein</fullName>
    </submittedName>
</protein>
<reference evidence="5" key="1">
    <citation type="submission" date="2022-11" db="UniProtKB">
        <authorList>
            <consortium name="WormBaseParasite"/>
        </authorList>
    </citation>
    <scope>IDENTIFICATION</scope>
</reference>
<evidence type="ECO:0000259" key="3">
    <source>
        <dbReference type="Pfam" id="PF10312"/>
    </source>
</evidence>
<feature type="coiled-coil region" evidence="1">
    <location>
        <begin position="38"/>
        <end position="72"/>
    </location>
</feature>
<dbReference type="Proteomes" id="UP000887565">
    <property type="component" value="Unplaced"/>
</dbReference>
<keyword evidence="4" id="KW-1185">Reference proteome</keyword>
<evidence type="ECO:0000256" key="1">
    <source>
        <dbReference type="SAM" id="Coils"/>
    </source>
</evidence>
<feature type="domain" description="Splicing factor cactin central" evidence="3">
    <location>
        <begin position="74"/>
        <end position="263"/>
    </location>
</feature>
<organism evidence="4 5">
    <name type="scientific">Romanomermis culicivorax</name>
    <name type="common">Nematode worm</name>
    <dbReference type="NCBI Taxonomy" id="13658"/>
    <lineage>
        <taxon>Eukaryota</taxon>
        <taxon>Metazoa</taxon>
        <taxon>Ecdysozoa</taxon>
        <taxon>Nematoda</taxon>
        <taxon>Enoplea</taxon>
        <taxon>Dorylaimia</taxon>
        <taxon>Mermithida</taxon>
        <taxon>Mermithoidea</taxon>
        <taxon>Mermithidae</taxon>
        <taxon>Romanomermis</taxon>
    </lineage>
</organism>
<accession>A0A915L2N2</accession>
<evidence type="ECO:0000313" key="5">
    <source>
        <dbReference type="WBParaSite" id="nRc.2.0.1.t44981-RA"/>
    </source>
</evidence>
<dbReference type="WBParaSite" id="nRc.2.0.1.t44981-RA">
    <property type="protein sequence ID" value="nRc.2.0.1.t44981-RA"/>
    <property type="gene ID" value="nRc.2.0.1.g44981"/>
</dbReference>
<dbReference type="InterPro" id="IPR018816">
    <property type="entry name" value="Cactin_central"/>
</dbReference>
<keyword evidence="1" id="KW-0175">Coiled coil</keyword>
<dbReference type="GO" id="GO:0005737">
    <property type="term" value="C:cytoplasm"/>
    <property type="evidence" value="ECO:0007669"/>
    <property type="project" value="TreeGrafter"/>
</dbReference>
<dbReference type="PANTHER" id="PTHR21737">
    <property type="entry name" value="POLYGLUTAMINE BINDING PROTEIN 1/MARVEL MEMBRANE-ASSOCIATING DOMAIN CONTAINING 3"/>
    <property type="match status" value="1"/>
</dbReference>